<protein>
    <submittedName>
        <fullName evidence="1">Type III secretion system chaperone</fullName>
    </submittedName>
</protein>
<dbReference type="KEGG" id="tact:SG35_004705"/>
<dbReference type="EMBL" id="CP059735">
    <property type="protein sequence ID" value="WDD99966.1"/>
    <property type="molecule type" value="Genomic_DNA"/>
</dbReference>
<dbReference type="GO" id="GO:0030254">
    <property type="term" value="P:protein secretion by the type III secretion system"/>
    <property type="evidence" value="ECO:0007669"/>
    <property type="project" value="InterPro"/>
</dbReference>
<keyword evidence="2" id="KW-1185">Reference proteome</keyword>
<dbReference type="Gene3D" id="3.30.1460.10">
    <property type="match status" value="1"/>
</dbReference>
<dbReference type="Pfam" id="PF05932">
    <property type="entry name" value="CesT"/>
    <property type="match status" value="1"/>
</dbReference>
<sequence length="156" mass="17352">MNNTTDILNQWLQEISSASDTPLSLDQSHRCFIGTNNNVDLMVCGDPLSENFSVFLHICDMKDITDIEVFQALLALNLKPAYTCGGALAYDEGKQSLILTFSHEYQGLTAREFGNMLENLSQAVAPLQEYVKTLFDDASTSIQEQTAPNPLQMLRI</sequence>
<dbReference type="Proteomes" id="UP000032568">
    <property type="component" value="Chromosome"/>
</dbReference>
<organism evidence="1 2">
    <name type="scientific">Thalassomonas actiniarum</name>
    <dbReference type="NCBI Taxonomy" id="485447"/>
    <lineage>
        <taxon>Bacteria</taxon>
        <taxon>Pseudomonadati</taxon>
        <taxon>Pseudomonadota</taxon>
        <taxon>Gammaproteobacteria</taxon>
        <taxon>Alteromonadales</taxon>
        <taxon>Colwelliaceae</taxon>
        <taxon>Thalassomonas</taxon>
    </lineage>
</organism>
<accession>A0AAF0C2D8</accession>
<evidence type="ECO:0000313" key="1">
    <source>
        <dbReference type="EMBL" id="WDD99966.1"/>
    </source>
</evidence>
<reference evidence="1 2" key="2">
    <citation type="journal article" date="2022" name="Mar. Drugs">
        <title>Bioassay-Guided Fractionation Leads to the Detection of Cholic Acid Generated by the Rare Thalassomonas sp.</title>
        <authorList>
            <person name="Pheiffer F."/>
            <person name="Schneider Y.K."/>
            <person name="Hansen E.H."/>
            <person name="Andersen J.H."/>
            <person name="Isaksson J."/>
            <person name="Busche T."/>
            <person name="R C."/>
            <person name="Kalinowski J."/>
            <person name="Zyl L.V."/>
            <person name="Trindade M."/>
        </authorList>
    </citation>
    <scope>NUCLEOTIDE SEQUENCE [LARGE SCALE GENOMIC DNA]</scope>
    <source>
        <strain evidence="1 2">A5K-106</strain>
    </source>
</reference>
<dbReference type="InterPro" id="IPR010261">
    <property type="entry name" value="Tir_chaperone"/>
</dbReference>
<reference evidence="1 2" key="1">
    <citation type="journal article" date="2015" name="Genome Announc.">
        <title>Draft Genome Sequences of Marine Isolates of Thalassomonas viridans and Thalassomonas actiniarum.</title>
        <authorList>
            <person name="Olonade I."/>
            <person name="van Zyl L.J."/>
            <person name="Trindade M."/>
        </authorList>
    </citation>
    <scope>NUCLEOTIDE SEQUENCE [LARGE SCALE GENOMIC DNA]</scope>
    <source>
        <strain evidence="1 2">A5K-106</strain>
    </source>
</reference>
<name>A0AAF0C2D8_9GAMM</name>
<gene>
    <name evidence="1" type="ORF">SG35_004705</name>
</gene>
<dbReference type="RefSeq" id="WP_044831809.1">
    <property type="nucleotide sequence ID" value="NZ_CP059735.1"/>
</dbReference>
<dbReference type="SUPFAM" id="SSF69635">
    <property type="entry name" value="Type III secretory system chaperone-like"/>
    <property type="match status" value="1"/>
</dbReference>
<proteinExistence type="predicted"/>
<dbReference type="AlphaFoldDB" id="A0AAF0C2D8"/>
<dbReference type="CDD" id="cd17034">
    <property type="entry name" value="T3SC_IA_ShcO1-like"/>
    <property type="match status" value="1"/>
</dbReference>
<evidence type="ECO:0000313" key="2">
    <source>
        <dbReference type="Proteomes" id="UP000032568"/>
    </source>
</evidence>